<dbReference type="PANTHER" id="PTHR30329">
    <property type="entry name" value="STATOR ELEMENT OF FLAGELLAR MOTOR COMPLEX"/>
    <property type="match status" value="1"/>
</dbReference>
<dbReference type="InterPro" id="IPR006665">
    <property type="entry name" value="OmpA-like"/>
</dbReference>
<keyword evidence="9" id="KW-1185">Reference proteome</keyword>
<accession>A0A7I7JJK8</accession>
<keyword evidence="3" id="KW-0998">Cell outer membrane</keyword>
<dbReference type="Proteomes" id="UP000466997">
    <property type="component" value="Chromosome"/>
</dbReference>
<evidence type="ECO:0000256" key="1">
    <source>
        <dbReference type="ARBA" id="ARBA00004442"/>
    </source>
</evidence>
<dbReference type="SUPFAM" id="SSF103088">
    <property type="entry name" value="OmpA-like"/>
    <property type="match status" value="1"/>
</dbReference>
<dbReference type="Gene3D" id="3.40.1520.20">
    <property type="match status" value="1"/>
</dbReference>
<dbReference type="PROSITE" id="PS51123">
    <property type="entry name" value="OMPA_2"/>
    <property type="match status" value="1"/>
</dbReference>
<dbReference type="InterPro" id="IPR050330">
    <property type="entry name" value="Bact_OuterMem_StrucFunc"/>
</dbReference>
<feature type="region of interest" description="Disordered" evidence="5">
    <location>
        <begin position="205"/>
        <end position="245"/>
    </location>
</feature>
<keyword evidence="6" id="KW-0812">Transmembrane</keyword>
<dbReference type="GO" id="GO:0009279">
    <property type="term" value="C:cell outer membrane"/>
    <property type="evidence" value="ECO:0007669"/>
    <property type="project" value="UniProtKB-SubCell"/>
</dbReference>
<sequence>MPGSENRTATGWRTESRFYRRPPGPGWLVALAAIPLLLALIGLGVADRERIDITAGDATWPEVPVPSLSMPAAPEANTPGISFAPLSILRNGNVITLNGDLPDVATRTGLIEMLKGLFGSGVQLVDNINIKPGVKVPDAAALGSVFKAAVSMPDFKFKISGGTVTLIGTAASGAVKSAVEAAAKAAWPNLVISNNILVLPDVPEAPGPEVPRPEAPNTPAAPGSPAPKPVPPSASPAPDPAGDCGKLQADVTALMATPVTFVTNGHTLSPGTRRQLSRVAETLKGCRSAQVTVSGYTDNTGNDGINVPLSTDRAKAVADFLVAQGVPASSVTAKGFGSADPVASNATPDGRAQNRRVAITVS</sequence>
<evidence type="ECO:0000313" key="9">
    <source>
        <dbReference type="Proteomes" id="UP000466997"/>
    </source>
</evidence>
<dbReference type="CDD" id="cd07185">
    <property type="entry name" value="OmpA_C-like"/>
    <property type="match status" value="1"/>
</dbReference>
<evidence type="ECO:0000256" key="2">
    <source>
        <dbReference type="ARBA" id="ARBA00023136"/>
    </source>
</evidence>
<dbReference type="PANTHER" id="PTHR30329:SF21">
    <property type="entry name" value="LIPOPROTEIN YIAD-RELATED"/>
    <property type="match status" value="1"/>
</dbReference>
<dbReference type="InterPro" id="IPR036737">
    <property type="entry name" value="OmpA-like_sf"/>
</dbReference>
<reference evidence="8 9" key="1">
    <citation type="journal article" date="2019" name="Emerg. Microbes Infect.">
        <title>Comprehensive subspecies identification of 175 nontuberculous mycobacteria species based on 7547 genomic profiles.</title>
        <authorList>
            <person name="Matsumoto Y."/>
            <person name="Kinjo T."/>
            <person name="Motooka D."/>
            <person name="Nabeya D."/>
            <person name="Jung N."/>
            <person name="Uechi K."/>
            <person name="Horii T."/>
            <person name="Iida T."/>
            <person name="Fujita J."/>
            <person name="Nakamura S."/>
        </authorList>
    </citation>
    <scope>NUCLEOTIDE SEQUENCE [LARGE SCALE GENOMIC DNA]</scope>
    <source>
        <strain evidence="8 9">JCM 6391</strain>
    </source>
</reference>
<feature type="compositionally biased region" description="Pro residues" evidence="5">
    <location>
        <begin position="222"/>
        <end position="239"/>
    </location>
</feature>
<comment type="subcellular location">
    <subcellularLocation>
        <location evidence="1">Cell outer membrane</location>
    </subcellularLocation>
</comment>
<evidence type="ECO:0000256" key="5">
    <source>
        <dbReference type="SAM" id="MobiDB-lite"/>
    </source>
</evidence>
<gene>
    <name evidence="8" type="primary">arfA</name>
    <name evidence="8" type="ORF">MNVM_10240</name>
</gene>
<protein>
    <submittedName>
        <fullName evidence="8">Peptidoglycan-binding protein ArfA</fullName>
    </submittedName>
</protein>
<dbReference type="Pfam" id="PF00691">
    <property type="entry name" value="OmpA"/>
    <property type="match status" value="1"/>
</dbReference>
<keyword evidence="6" id="KW-1133">Transmembrane helix</keyword>
<feature type="transmembrane region" description="Helical" evidence="6">
    <location>
        <begin position="26"/>
        <end position="46"/>
    </location>
</feature>
<feature type="compositionally biased region" description="Pro residues" evidence="5">
    <location>
        <begin position="205"/>
        <end position="216"/>
    </location>
</feature>
<dbReference type="PRINTS" id="PR01023">
    <property type="entry name" value="NAFLGMOTY"/>
</dbReference>
<evidence type="ECO:0000256" key="3">
    <source>
        <dbReference type="ARBA" id="ARBA00023237"/>
    </source>
</evidence>
<evidence type="ECO:0000313" key="8">
    <source>
        <dbReference type="EMBL" id="BBX11943.1"/>
    </source>
</evidence>
<dbReference type="Gene3D" id="3.30.1330.60">
    <property type="entry name" value="OmpA-like domain"/>
    <property type="match status" value="1"/>
</dbReference>
<dbReference type="PRINTS" id="PR01021">
    <property type="entry name" value="OMPADOMAIN"/>
</dbReference>
<dbReference type="Pfam" id="PF21923">
    <property type="entry name" value="BON_like"/>
    <property type="match status" value="1"/>
</dbReference>
<proteinExistence type="predicted"/>
<evidence type="ECO:0000256" key="6">
    <source>
        <dbReference type="SAM" id="Phobius"/>
    </source>
</evidence>
<evidence type="ECO:0000256" key="4">
    <source>
        <dbReference type="PROSITE-ProRule" id="PRU00473"/>
    </source>
</evidence>
<organism evidence="8 9">
    <name type="scientific">Mycobacterium novum</name>
    <dbReference type="NCBI Taxonomy" id="2492438"/>
    <lineage>
        <taxon>Bacteria</taxon>
        <taxon>Bacillati</taxon>
        <taxon>Actinomycetota</taxon>
        <taxon>Actinomycetes</taxon>
        <taxon>Mycobacteriales</taxon>
        <taxon>Mycobacteriaceae</taxon>
        <taxon>Mycobacterium</taxon>
    </lineage>
</organism>
<dbReference type="InterPro" id="IPR054121">
    <property type="entry name" value="ArfA_BON-like"/>
</dbReference>
<feature type="domain" description="OmpA-like" evidence="7">
    <location>
        <begin position="248"/>
        <end position="362"/>
    </location>
</feature>
<keyword evidence="2 4" id="KW-0472">Membrane</keyword>
<dbReference type="AlphaFoldDB" id="A0A7I7JJK8"/>
<dbReference type="InterPro" id="IPR006664">
    <property type="entry name" value="OMP_bac"/>
</dbReference>
<dbReference type="EMBL" id="AP022562">
    <property type="protein sequence ID" value="BBX11943.1"/>
    <property type="molecule type" value="Genomic_DNA"/>
</dbReference>
<name>A0A7I7JJK8_9MYCO</name>
<dbReference type="KEGG" id="mnm:MNVM_10240"/>
<evidence type="ECO:0000259" key="7">
    <source>
        <dbReference type="PROSITE" id="PS51123"/>
    </source>
</evidence>